<keyword evidence="6" id="KW-0067">ATP-binding</keyword>
<evidence type="ECO:0000256" key="11">
    <source>
        <dbReference type="ARBA" id="ARBA00023212"/>
    </source>
</evidence>
<dbReference type="KEGG" id="dci:103506303"/>
<keyword evidence="8 13" id="KW-0175">Coiled coil</keyword>
<keyword evidence="4" id="KW-0493">Microtubule</keyword>
<evidence type="ECO:0000259" key="14">
    <source>
        <dbReference type="Pfam" id="PF03028"/>
    </source>
</evidence>
<dbReference type="Proteomes" id="UP000079169">
    <property type="component" value="Unplaced"/>
</dbReference>
<keyword evidence="5" id="KW-0547">Nucleotide-binding</keyword>
<evidence type="ECO:0000256" key="1">
    <source>
        <dbReference type="ARBA" id="ARBA00004430"/>
    </source>
</evidence>
<evidence type="ECO:0000256" key="8">
    <source>
        <dbReference type="ARBA" id="ARBA00023054"/>
    </source>
</evidence>
<dbReference type="GO" id="GO:0005874">
    <property type="term" value="C:microtubule"/>
    <property type="evidence" value="ECO:0007669"/>
    <property type="project" value="UniProtKB-KW"/>
</dbReference>
<evidence type="ECO:0000256" key="2">
    <source>
        <dbReference type="ARBA" id="ARBA00008887"/>
    </source>
</evidence>
<dbReference type="GO" id="GO:0045505">
    <property type="term" value="F:dynein intermediate chain binding"/>
    <property type="evidence" value="ECO:0007669"/>
    <property type="project" value="InterPro"/>
</dbReference>
<keyword evidence="11" id="KW-0206">Cytoskeleton</keyword>
<evidence type="ECO:0000256" key="3">
    <source>
        <dbReference type="ARBA" id="ARBA00022490"/>
    </source>
</evidence>
<dbReference type="GeneID" id="103506303"/>
<dbReference type="GO" id="GO:0008569">
    <property type="term" value="F:minus-end-directed microtubule motor activity"/>
    <property type="evidence" value="ECO:0007669"/>
    <property type="project" value="InterPro"/>
</dbReference>
<dbReference type="GO" id="GO:0007018">
    <property type="term" value="P:microtubule-based movement"/>
    <property type="evidence" value="ECO:0007669"/>
    <property type="project" value="InterPro"/>
</dbReference>
<sequence length="894" mass="102029">MKQLQMFLNDYTTIPFDALIYLTVDYKYTSQMRQKNPFTLTISRTTQIIEDFMLCIKKGLWIVLQNCHVAKSWMKELERICAEVIVPANTHQEFRLWLTSYPSTTFPVSVLENGIKMIIEPPKGIKNNLFRSYTNDPINSDDFYNDSKNVAAWHKLLFSLCLFHAVVQERKQYGPLGWNIPYEFNLSDLNISMKQLQMFLNDYTTIPFDALIYLTASIPFQVLAMEVYDRVIKIVGPKKAKLAEAEADYAVQMEKLNSKRAQLATVLGKLQALRDELAQKSKDKKELEDQIELCKQKLERAEKLIGGLGGEKTRWSEASANLSKALVNCIGDILICAGIITYLGAFTVDFRNDLIEQWKSLSSQEQMPFTLSFSMITTLGDAVKIRSWNINGLPVDNFSIENGIILFNSNKWPLLIDPQGQANKWLKNVEKGNLSVVKLTDATLLRTLERAIRTGTAVLLENIQETIDSSLEPVLLKSYYKIQNQLIMTLNNKEIEYNIKFRLYITTRLKNPHYIPEILTKITLINFMITPQGLQNQLLGIVVAKEKPDLETKKNELIIESANNKKILKETEDKILEVLSSSQGNILEDESAVQILTSSKVLSAEITAKQEISSRTEKEIDDARMMYIPVSKHSSVLFFCCAELSNIDPMYQYSLNWFINLYVQSIEGSEKTDQLDKRLKILMNHFTYSIYKNICRSLFEDHKLVFSFVLCTGIQRSNETLDETLFKYFLTGSIDLTMDSPNPSPSWLSNKTWTDIIQISKLPQLGDLKASVKTKNSEWKSYYDSKTPEKERVSYVQDKSDICVLNILKIIRPDKVIQGIQIYVSKNLGEQYIVSPPFSLKQSYDDSNCCTPLIFILSAGSDPMDLLLKFNSDMNAAKPLTVSLGQGKVGLHNS</sequence>
<dbReference type="RefSeq" id="XP_026677188.1">
    <property type="nucleotide sequence ID" value="XM_026821387.1"/>
</dbReference>
<evidence type="ECO:0000256" key="4">
    <source>
        <dbReference type="ARBA" id="ARBA00022701"/>
    </source>
</evidence>
<feature type="domain" description="Dynein heavy chain ATP-binding dynein motor region" evidence="16">
    <location>
        <begin position="386"/>
        <end position="606"/>
    </location>
</feature>
<gene>
    <name evidence="19" type="primary">LOC103506303</name>
</gene>
<keyword evidence="7" id="KW-0243">Dynein</keyword>
<feature type="domain" description="Dynein heavy chain coiled coil stalk" evidence="15">
    <location>
        <begin position="228"/>
        <end position="357"/>
    </location>
</feature>
<dbReference type="Pfam" id="PF12781">
    <property type="entry name" value="AAA_9"/>
    <property type="match status" value="1"/>
</dbReference>
<dbReference type="Gene3D" id="3.40.50.300">
    <property type="entry name" value="P-loop containing nucleotide triphosphate hydrolases"/>
    <property type="match status" value="2"/>
</dbReference>
<dbReference type="InterPro" id="IPR041658">
    <property type="entry name" value="AAA_lid_11"/>
</dbReference>
<accession>A0A3Q0IRD1</accession>
<evidence type="ECO:0000256" key="6">
    <source>
        <dbReference type="ARBA" id="ARBA00022840"/>
    </source>
</evidence>
<dbReference type="GO" id="GO:0051959">
    <property type="term" value="F:dynein light intermediate chain binding"/>
    <property type="evidence" value="ECO:0007669"/>
    <property type="project" value="InterPro"/>
</dbReference>
<comment type="similarity">
    <text evidence="2">Belongs to the dynein heavy chain family.</text>
</comment>
<evidence type="ECO:0000256" key="9">
    <source>
        <dbReference type="ARBA" id="ARBA00023069"/>
    </source>
</evidence>
<evidence type="ECO:0000313" key="18">
    <source>
        <dbReference type="Proteomes" id="UP000079169"/>
    </source>
</evidence>
<dbReference type="PANTHER" id="PTHR22878">
    <property type="entry name" value="DYNEIN HEAVY CHAIN 6, AXONEMAL-LIKE-RELATED"/>
    <property type="match status" value="1"/>
</dbReference>
<dbReference type="PANTHER" id="PTHR22878:SF70">
    <property type="entry name" value="DYNEIN HEAVY CHAIN 2, AXONEMAL"/>
    <property type="match status" value="1"/>
</dbReference>
<organism evidence="18 19">
    <name type="scientific">Diaphorina citri</name>
    <name type="common">Asian citrus psyllid</name>
    <dbReference type="NCBI Taxonomy" id="121845"/>
    <lineage>
        <taxon>Eukaryota</taxon>
        <taxon>Metazoa</taxon>
        <taxon>Ecdysozoa</taxon>
        <taxon>Arthropoda</taxon>
        <taxon>Hexapoda</taxon>
        <taxon>Insecta</taxon>
        <taxon>Pterygota</taxon>
        <taxon>Neoptera</taxon>
        <taxon>Paraneoptera</taxon>
        <taxon>Hemiptera</taxon>
        <taxon>Sternorrhyncha</taxon>
        <taxon>Psylloidea</taxon>
        <taxon>Psyllidae</taxon>
        <taxon>Diaphorininae</taxon>
        <taxon>Diaphorina</taxon>
    </lineage>
</organism>
<keyword evidence="10" id="KW-0505">Motor protein</keyword>
<dbReference type="Gene3D" id="6.10.140.1060">
    <property type="match status" value="1"/>
</dbReference>
<evidence type="ECO:0000256" key="5">
    <source>
        <dbReference type="ARBA" id="ARBA00022741"/>
    </source>
</evidence>
<evidence type="ECO:0000259" key="16">
    <source>
        <dbReference type="Pfam" id="PF12781"/>
    </source>
</evidence>
<dbReference type="GO" id="GO:0030286">
    <property type="term" value="C:dynein complex"/>
    <property type="evidence" value="ECO:0007669"/>
    <property type="project" value="UniProtKB-KW"/>
</dbReference>
<feature type="domain" description="Dynein heavy chain region D6 P-loop" evidence="14">
    <location>
        <begin position="52"/>
        <end position="118"/>
    </location>
</feature>
<evidence type="ECO:0000256" key="10">
    <source>
        <dbReference type="ARBA" id="ARBA00023175"/>
    </source>
</evidence>
<dbReference type="GO" id="GO:0005930">
    <property type="term" value="C:axoneme"/>
    <property type="evidence" value="ECO:0007669"/>
    <property type="project" value="UniProtKB-SubCell"/>
</dbReference>
<evidence type="ECO:0000256" key="7">
    <source>
        <dbReference type="ARBA" id="ARBA00023017"/>
    </source>
</evidence>
<dbReference type="Pfam" id="PF18198">
    <property type="entry name" value="AAA_lid_11"/>
    <property type="match status" value="1"/>
</dbReference>
<dbReference type="GO" id="GO:0005524">
    <property type="term" value="F:ATP binding"/>
    <property type="evidence" value="ECO:0007669"/>
    <property type="project" value="UniProtKB-KW"/>
</dbReference>
<feature type="coiled-coil region" evidence="13">
    <location>
        <begin position="242"/>
        <end position="304"/>
    </location>
</feature>
<evidence type="ECO:0000259" key="15">
    <source>
        <dbReference type="Pfam" id="PF12777"/>
    </source>
</evidence>
<evidence type="ECO:0000256" key="13">
    <source>
        <dbReference type="SAM" id="Coils"/>
    </source>
</evidence>
<name>A0A3Q0IRD1_DIACI</name>
<evidence type="ECO:0000313" key="19">
    <source>
        <dbReference type="RefSeq" id="XP_026677188.1"/>
    </source>
</evidence>
<dbReference type="FunFam" id="1.10.8.1220:FF:000001">
    <property type="entry name" value="Dynein axonemal heavy chain 5"/>
    <property type="match status" value="1"/>
</dbReference>
<keyword evidence="3" id="KW-0963">Cytoplasm</keyword>
<dbReference type="AlphaFoldDB" id="A0A3Q0IRD1"/>
<dbReference type="InterPro" id="IPR042219">
    <property type="entry name" value="AAA_lid_11_sf"/>
</dbReference>
<dbReference type="InterPro" id="IPR027417">
    <property type="entry name" value="P-loop_NTPase"/>
</dbReference>
<dbReference type="FunFam" id="3.40.50.300:FF:001145">
    <property type="entry name" value="Putative dynein heavy chain"/>
    <property type="match status" value="1"/>
</dbReference>
<proteinExistence type="inferred from homology"/>
<dbReference type="InterPro" id="IPR035706">
    <property type="entry name" value="AAA_9"/>
</dbReference>
<dbReference type="Gene3D" id="1.20.920.20">
    <property type="match status" value="1"/>
</dbReference>
<dbReference type="Gene3D" id="1.10.8.720">
    <property type="entry name" value="Region D6 of dynein motor"/>
    <property type="match status" value="1"/>
</dbReference>
<evidence type="ECO:0000259" key="17">
    <source>
        <dbReference type="Pfam" id="PF18198"/>
    </source>
</evidence>
<feature type="domain" description="Dynein heavy chain AAA lid" evidence="17">
    <location>
        <begin position="153"/>
        <end position="220"/>
    </location>
</feature>
<dbReference type="STRING" id="121845.A0A3Q0IRD1"/>
<dbReference type="Pfam" id="PF12777">
    <property type="entry name" value="MT"/>
    <property type="match status" value="1"/>
</dbReference>
<dbReference type="InterPro" id="IPR026983">
    <property type="entry name" value="DHC"/>
</dbReference>
<protein>
    <submittedName>
        <fullName evidence="19">Dynein heavy chain 3, axonemal-like</fullName>
    </submittedName>
</protein>
<comment type="subcellular location">
    <subcellularLocation>
        <location evidence="1">Cytoplasm</location>
        <location evidence="1">Cytoskeleton</location>
        <location evidence="1">Cilium axoneme</location>
    </subcellularLocation>
</comment>
<keyword evidence="18" id="KW-1185">Reference proteome</keyword>
<dbReference type="InterPro" id="IPR004273">
    <property type="entry name" value="Dynein_heavy_D6_P-loop"/>
</dbReference>
<evidence type="ECO:0000256" key="12">
    <source>
        <dbReference type="ARBA" id="ARBA00023273"/>
    </source>
</evidence>
<dbReference type="Pfam" id="PF03028">
    <property type="entry name" value="Dynein_heavy"/>
    <property type="match status" value="1"/>
</dbReference>
<reference evidence="19" key="1">
    <citation type="submission" date="2025-08" db="UniProtKB">
        <authorList>
            <consortium name="RefSeq"/>
        </authorList>
    </citation>
    <scope>IDENTIFICATION</scope>
</reference>
<keyword evidence="12" id="KW-0966">Cell projection</keyword>
<keyword evidence="9" id="KW-0969">Cilium</keyword>
<dbReference type="Gene3D" id="1.10.8.1220">
    <property type="match status" value="1"/>
</dbReference>
<dbReference type="InterPro" id="IPR024743">
    <property type="entry name" value="Dynein_HC_stalk"/>
</dbReference>
<dbReference type="PaxDb" id="121845-A0A3Q0IRD1"/>